<dbReference type="Pfam" id="PF17117">
    <property type="entry name" value="DUF5104"/>
    <property type="match status" value="1"/>
</dbReference>
<evidence type="ECO:0008006" key="3">
    <source>
        <dbReference type="Google" id="ProtNLM"/>
    </source>
</evidence>
<comment type="caution">
    <text evidence="1">The sequence shown here is derived from an EMBL/GenBank/DDBJ whole genome shotgun (WGS) entry which is preliminary data.</text>
</comment>
<keyword evidence="2" id="KW-1185">Reference proteome</keyword>
<dbReference type="OrthoDB" id="2071028at2"/>
<dbReference type="InterPro" id="IPR031344">
    <property type="entry name" value="DUF5104"/>
</dbReference>
<dbReference type="Gene3D" id="3.10.450.50">
    <property type="match status" value="1"/>
</dbReference>
<dbReference type="RefSeq" id="WP_080066726.1">
    <property type="nucleotide sequence ID" value="NZ_MZGX01000073.1"/>
</dbReference>
<sequence>MSKKIIVLLLLGNILLLSSCLGSRVGMLNKSNDDEKADARLKQIIESIKNKDKERIKVMFSEQALNEAKDLDERIDYLIALIKGNVESWDRIGGSVDETNNYGHKQIKSSFRYNVYTEQEQYLFSILEYTKDDDNPENVGVYSLKVINVKDEEPKFSDAGIYKPEK</sequence>
<accession>A0A1V4SE96</accession>
<proteinExistence type="predicted"/>
<dbReference type="AlphaFoldDB" id="A0A1V4SE96"/>
<protein>
    <recommendedName>
        <fullName evidence="3">DUF5104 domain-containing protein</fullName>
    </recommendedName>
</protein>
<gene>
    <name evidence="1" type="ORF">CLHUN_43050</name>
</gene>
<evidence type="ECO:0000313" key="2">
    <source>
        <dbReference type="Proteomes" id="UP000191554"/>
    </source>
</evidence>
<organism evidence="1 2">
    <name type="scientific">Ruminiclostridium hungatei</name>
    <name type="common">Clostridium hungatei</name>
    <dbReference type="NCBI Taxonomy" id="48256"/>
    <lineage>
        <taxon>Bacteria</taxon>
        <taxon>Bacillati</taxon>
        <taxon>Bacillota</taxon>
        <taxon>Clostridia</taxon>
        <taxon>Eubacteriales</taxon>
        <taxon>Oscillospiraceae</taxon>
        <taxon>Ruminiclostridium</taxon>
    </lineage>
</organism>
<reference evidence="1 2" key="1">
    <citation type="submission" date="2017-03" db="EMBL/GenBank/DDBJ databases">
        <title>Genome sequence of Clostridium hungatei DSM 14427.</title>
        <authorList>
            <person name="Poehlein A."/>
            <person name="Daniel R."/>
        </authorList>
    </citation>
    <scope>NUCLEOTIDE SEQUENCE [LARGE SCALE GENOMIC DNA]</scope>
    <source>
        <strain evidence="1 2">DSM 14427</strain>
    </source>
</reference>
<dbReference type="PROSITE" id="PS51257">
    <property type="entry name" value="PROKAR_LIPOPROTEIN"/>
    <property type="match status" value="1"/>
</dbReference>
<dbReference type="EMBL" id="MZGX01000073">
    <property type="protein sequence ID" value="OPX41826.1"/>
    <property type="molecule type" value="Genomic_DNA"/>
</dbReference>
<dbReference type="Proteomes" id="UP000191554">
    <property type="component" value="Unassembled WGS sequence"/>
</dbReference>
<evidence type="ECO:0000313" key="1">
    <source>
        <dbReference type="EMBL" id="OPX41826.1"/>
    </source>
</evidence>
<name>A0A1V4SE96_RUMHU</name>